<feature type="compositionally biased region" description="Low complexity" evidence="1">
    <location>
        <begin position="19"/>
        <end position="33"/>
    </location>
</feature>
<dbReference type="RefSeq" id="XP_056541642.1">
    <property type="nucleotide sequence ID" value="XM_056689213.1"/>
</dbReference>
<feature type="compositionally biased region" description="Low complexity" evidence="1">
    <location>
        <begin position="211"/>
        <end position="227"/>
    </location>
</feature>
<gene>
    <name evidence="2" type="ORF">N7482_007088</name>
</gene>
<reference evidence="2" key="2">
    <citation type="journal article" date="2023" name="IMA Fungus">
        <title>Comparative genomic study of the Penicillium genus elucidates a diverse pangenome and 15 lateral gene transfer events.</title>
        <authorList>
            <person name="Petersen C."/>
            <person name="Sorensen T."/>
            <person name="Nielsen M.R."/>
            <person name="Sondergaard T.E."/>
            <person name="Sorensen J.L."/>
            <person name="Fitzpatrick D.A."/>
            <person name="Frisvad J.C."/>
            <person name="Nielsen K.L."/>
        </authorList>
    </citation>
    <scope>NUCLEOTIDE SEQUENCE</scope>
    <source>
        <strain evidence="2">IBT 26290</strain>
    </source>
</reference>
<name>A0A9W9LJT4_9EURO</name>
<evidence type="ECO:0000313" key="2">
    <source>
        <dbReference type="EMBL" id="KAJ5160084.1"/>
    </source>
</evidence>
<dbReference type="OrthoDB" id="5388207at2759"/>
<feature type="compositionally biased region" description="Low complexity" evidence="1">
    <location>
        <begin position="75"/>
        <end position="95"/>
    </location>
</feature>
<feature type="compositionally biased region" description="Low complexity" evidence="1">
    <location>
        <begin position="110"/>
        <end position="121"/>
    </location>
</feature>
<proteinExistence type="predicted"/>
<sequence length="259" mass="26697">MDAVSKVVNAASTAIWGDSSATQQQSTPQSEEPISGVQGKGVANDPYDAGNREEQPDAPSSEENTAPQEPRLDGATTETAAKDTTTGLKTKTALTEDNNNVSAPIPTPAPVVAAVSSSTPAEAGGSSATNGETKPEQRATESTEGQSSQAPHVGRQDASPEALRGPQGPAPHPAEEFEDEAKRVKPAKKDAAPAEENCGTNVRWALAHKPSSTNSSSKSNDKASQGSEKGNGGGKHSPLHKMKEKLSKVAHPRHGSNKA</sequence>
<feature type="region of interest" description="Disordered" evidence="1">
    <location>
        <begin position="1"/>
        <end position="259"/>
    </location>
</feature>
<organism evidence="2 3">
    <name type="scientific">Penicillium canariense</name>
    <dbReference type="NCBI Taxonomy" id="189055"/>
    <lineage>
        <taxon>Eukaryota</taxon>
        <taxon>Fungi</taxon>
        <taxon>Dikarya</taxon>
        <taxon>Ascomycota</taxon>
        <taxon>Pezizomycotina</taxon>
        <taxon>Eurotiomycetes</taxon>
        <taxon>Eurotiomycetidae</taxon>
        <taxon>Eurotiales</taxon>
        <taxon>Aspergillaceae</taxon>
        <taxon>Penicillium</taxon>
    </lineage>
</organism>
<feature type="compositionally biased region" description="Basic and acidic residues" evidence="1">
    <location>
        <begin position="180"/>
        <end position="192"/>
    </location>
</feature>
<feature type="compositionally biased region" description="Basic residues" evidence="1">
    <location>
        <begin position="237"/>
        <end position="259"/>
    </location>
</feature>
<dbReference type="AlphaFoldDB" id="A0A9W9LJT4"/>
<dbReference type="Proteomes" id="UP001149163">
    <property type="component" value="Unassembled WGS sequence"/>
</dbReference>
<reference evidence="2" key="1">
    <citation type="submission" date="2022-11" db="EMBL/GenBank/DDBJ databases">
        <authorList>
            <person name="Petersen C."/>
        </authorList>
    </citation>
    <scope>NUCLEOTIDE SEQUENCE</scope>
    <source>
        <strain evidence="2">IBT 26290</strain>
    </source>
</reference>
<evidence type="ECO:0000313" key="3">
    <source>
        <dbReference type="Proteomes" id="UP001149163"/>
    </source>
</evidence>
<keyword evidence="3" id="KW-1185">Reference proteome</keyword>
<protein>
    <submittedName>
        <fullName evidence="2">Solid-state culture expressed protein (Aos23)</fullName>
    </submittedName>
</protein>
<dbReference type="EMBL" id="JAPQKN010000004">
    <property type="protein sequence ID" value="KAJ5160084.1"/>
    <property type="molecule type" value="Genomic_DNA"/>
</dbReference>
<evidence type="ECO:0000256" key="1">
    <source>
        <dbReference type="SAM" id="MobiDB-lite"/>
    </source>
</evidence>
<comment type="caution">
    <text evidence="2">The sequence shown here is derived from an EMBL/GenBank/DDBJ whole genome shotgun (WGS) entry which is preliminary data.</text>
</comment>
<dbReference type="GeneID" id="81428389"/>
<accession>A0A9W9LJT4</accession>